<protein>
    <submittedName>
        <fullName evidence="1">Expressed protein</fullName>
    </submittedName>
</protein>
<evidence type="ECO:0000313" key="1">
    <source>
        <dbReference type="EMBL" id="CDS42169.1"/>
    </source>
</evidence>
<sequence>MTLEERRGATYQAREEGKRLHSLERGFSDSIGEYMYRTVGEGCTCHIVATNLQIHSVSSGGTHKRGRERCWVAVGQGGAERGILALA</sequence>
<dbReference type="EMBL" id="LN902842">
    <property type="protein sequence ID" value="CDS42169.1"/>
    <property type="molecule type" value="Genomic_DNA"/>
</dbReference>
<reference evidence="1" key="2">
    <citation type="submission" date="2015-11" db="EMBL/GenBank/DDBJ databases">
        <authorList>
            <person name="Zhang Y."/>
            <person name="Guo Z."/>
        </authorList>
    </citation>
    <scope>NUCLEOTIDE SEQUENCE</scope>
</reference>
<evidence type="ECO:0000313" key="2">
    <source>
        <dbReference type="Proteomes" id="UP000017246"/>
    </source>
</evidence>
<organism evidence="1 2">
    <name type="scientific">Echinococcus multilocularis</name>
    <name type="common">Fox tapeworm</name>
    <dbReference type="NCBI Taxonomy" id="6211"/>
    <lineage>
        <taxon>Eukaryota</taxon>
        <taxon>Metazoa</taxon>
        <taxon>Spiralia</taxon>
        <taxon>Lophotrochozoa</taxon>
        <taxon>Platyhelminthes</taxon>
        <taxon>Cestoda</taxon>
        <taxon>Eucestoda</taxon>
        <taxon>Cyclophyllidea</taxon>
        <taxon>Taeniidae</taxon>
        <taxon>Echinococcus</taxon>
    </lineage>
</organism>
<gene>
    <name evidence="1" type="ORF">EmuJ_000987400</name>
</gene>
<reference evidence="1" key="1">
    <citation type="journal article" date="2013" name="Nature">
        <title>The genomes of four tapeworm species reveal adaptations to parasitism.</title>
        <authorList>
            <person name="Tsai I.J."/>
            <person name="Zarowiecki M."/>
            <person name="Holroyd N."/>
            <person name="Garciarrubio A."/>
            <person name="Sanchez-Flores A."/>
            <person name="Brooks K.L."/>
            <person name="Tracey A."/>
            <person name="Bobes R.J."/>
            <person name="Fragoso G."/>
            <person name="Sciutto E."/>
            <person name="Aslett M."/>
            <person name="Beasley H."/>
            <person name="Bennett H.M."/>
            <person name="Cai J."/>
            <person name="Camicia F."/>
            <person name="Clark R."/>
            <person name="Cucher M."/>
            <person name="De Silva N."/>
            <person name="Day T.A."/>
            <person name="Deplazes P."/>
            <person name="Estrada K."/>
            <person name="Fernandez C."/>
            <person name="Holland P.W."/>
            <person name="Hou J."/>
            <person name="Hu S."/>
            <person name="Huckvale T."/>
            <person name="Hung S.S."/>
            <person name="Kamenetzky L."/>
            <person name="Keane J.A."/>
            <person name="Kiss F."/>
            <person name="Koziol U."/>
            <person name="Lambert O."/>
            <person name="Liu K."/>
            <person name="Luo X."/>
            <person name="Luo Y."/>
            <person name="Macchiaroli N."/>
            <person name="Nichol S."/>
            <person name="Paps J."/>
            <person name="Parkinson J."/>
            <person name="Pouchkina-Stantcheva N."/>
            <person name="Riddiford N."/>
            <person name="Rosenzvit M."/>
            <person name="Salinas G."/>
            <person name="Wasmuth J.D."/>
            <person name="Zamanian M."/>
            <person name="Zheng Y."/>
            <person name="Cai X."/>
            <person name="Soberon X."/>
            <person name="Olson P.D."/>
            <person name="Laclette J.P."/>
            <person name="Brehm K."/>
            <person name="Berriman M."/>
            <person name="Garciarrubio A."/>
            <person name="Bobes R.J."/>
            <person name="Fragoso G."/>
            <person name="Sanchez-Flores A."/>
            <person name="Estrada K."/>
            <person name="Cevallos M.A."/>
            <person name="Morett E."/>
            <person name="Gonzalez V."/>
            <person name="Portillo T."/>
            <person name="Ochoa-Leyva A."/>
            <person name="Jose M.V."/>
            <person name="Sciutto E."/>
            <person name="Landa A."/>
            <person name="Jimenez L."/>
            <person name="Valdes V."/>
            <person name="Carrero J.C."/>
            <person name="Larralde C."/>
            <person name="Morales-Montor J."/>
            <person name="Limon-Lason J."/>
            <person name="Soberon X."/>
            <person name="Laclette J.P."/>
        </authorList>
    </citation>
    <scope>NUCLEOTIDE SEQUENCE [LARGE SCALE GENOMIC DNA]</scope>
</reference>
<proteinExistence type="predicted"/>
<dbReference type="Proteomes" id="UP000017246">
    <property type="component" value="Unassembled WGS sequence"/>
</dbReference>
<dbReference type="AlphaFoldDB" id="A0A068YC82"/>
<keyword evidence="2" id="KW-1185">Reference proteome</keyword>
<accession>A0A068YC82</accession>
<name>A0A068YC82_ECHMU</name>